<dbReference type="Proteomes" id="UP001363151">
    <property type="component" value="Unassembled WGS sequence"/>
</dbReference>
<evidence type="ECO:0008006" key="4">
    <source>
        <dbReference type="Google" id="ProtNLM"/>
    </source>
</evidence>
<organism evidence="2 3">
    <name type="scientific">Aureococcus anophagefferens</name>
    <name type="common">Harmful bloom alga</name>
    <dbReference type="NCBI Taxonomy" id="44056"/>
    <lineage>
        <taxon>Eukaryota</taxon>
        <taxon>Sar</taxon>
        <taxon>Stramenopiles</taxon>
        <taxon>Ochrophyta</taxon>
        <taxon>Pelagophyceae</taxon>
        <taxon>Pelagomonadales</taxon>
        <taxon>Pelagomonadaceae</taxon>
        <taxon>Aureococcus</taxon>
    </lineage>
</organism>
<reference evidence="2 3" key="1">
    <citation type="submission" date="2024-03" db="EMBL/GenBank/DDBJ databases">
        <title>Aureococcus anophagefferens CCMP1851 and Kratosvirus quantuckense: Draft genome of a second virus-susceptible host strain in the model system.</title>
        <authorList>
            <person name="Chase E."/>
            <person name="Truchon A.R."/>
            <person name="Schepens W."/>
            <person name="Wilhelm S.W."/>
        </authorList>
    </citation>
    <scope>NUCLEOTIDE SEQUENCE [LARGE SCALE GENOMIC DNA]</scope>
    <source>
        <strain evidence="2 3">CCMP1851</strain>
    </source>
</reference>
<evidence type="ECO:0000313" key="3">
    <source>
        <dbReference type="Proteomes" id="UP001363151"/>
    </source>
</evidence>
<dbReference type="Gene3D" id="1.10.4080.10">
    <property type="entry name" value="ADP-ribosylation/Crystallin J1"/>
    <property type="match status" value="1"/>
</dbReference>
<accession>A0ABR1G9T3</accession>
<dbReference type="PANTHER" id="PTHR48010:SF4">
    <property type="entry name" value="OS04G0463000 PROTEIN"/>
    <property type="match status" value="1"/>
</dbReference>
<feature type="signal peptide" evidence="1">
    <location>
        <begin position="1"/>
        <end position="18"/>
    </location>
</feature>
<dbReference type="EMBL" id="JBBJCI010000039">
    <property type="protein sequence ID" value="KAK7249901.1"/>
    <property type="molecule type" value="Genomic_DNA"/>
</dbReference>
<feature type="chain" id="PRO_5047522505" description="Leucine-rich repeat-containing N-terminal plant-type domain-containing protein" evidence="1">
    <location>
        <begin position="19"/>
        <end position="560"/>
    </location>
</feature>
<dbReference type="SUPFAM" id="SSF101478">
    <property type="entry name" value="ADP-ribosylglycohydrolase"/>
    <property type="match status" value="1"/>
</dbReference>
<sequence length="560" mass="58519">MGLPCRLLLVASAGLAGALDVAAAREDAARSDATRARRVDAIVAAFVADAAAMPLHWIYDTDDLAAILAREHRTETPEFLPESHAPYYAYPPGEQTPFGEQMLVYLRALADAGGTFDAAATADAYAAYYGPAARAARPFESYVDTATREFLANYAAGRRYPRVGGEDAETNAVAHVLPVAAARAGFDDFLESCEAAIRVVQDNDDAVAFGLAFARILEAVILGKTVDDAVRDVRETLARGAGNRNDAFFARGLAKMDAWRARPPFDVTLELGQACDFPFHVFTAPHMLLHNMSSLVAAVRETIVIGGENANRGSFVASILAAAGGEVPDAWLEKTARARRGARARARAVDGGAAAPAAPPPRDALAPDLGNAPGCVGHANRSSWNGTAPPSHPGPAAALRALYLATGGGGWTRNACWLNESIPVCWWDQVACEGGRVQQLRLASNNLVGALDEASLAGLAGLEVLQLGFNPRLGGPLPKSAAALPRLKHVYAWNASLTGVGGLPPSLTQLDLADNALAAPLPDAAAALANATFVDVAGNDVACSPAVAAWVRSREFGFGC</sequence>
<dbReference type="InterPro" id="IPR036705">
    <property type="entry name" value="Ribosyl_crysJ1_sf"/>
</dbReference>
<keyword evidence="3" id="KW-1185">Reference proteome</keyword>
<comment type="caution">
    <text evidence="2">The sequence shown here is derived from an EMBL/GenBank/DDBJ whole genome shotgun (WGS) entry which is preliminary data.</text>
</comment>
<dbReference type="Pfam" id="PF03747">
    <property type="entry name" value="ADP_ribosyl_GH"/>
    <property type="match status" value="1"/>
</dbReference>
<gene>
    <name evidence="2" type="ORF">SO694_00005326</name>
</gene>
<evidence type="ECO:0000313" key="2">
    <source>
        <dbReference type="EMBL" id="KAK7249901.1"/>
    </source>
</evidence>
<dbReference type="PANTHER" id="PTHR48010">
    <property type="entry name" value="OS05G0588300 PROTEIN"/>
    <property type="match status" value="1"/>
</dbReference>
<protein>
    <recommendedName>
        <fullName evidence="4">Leucine-rich repeat-containing N-terminal plant-type domain-containing protein</fullName>
    </recommendedName>
</protein>
<evidence type="ECO:0000256" key="1">
    <source>
        <dbReference type="SAM" id="SignalP"/>
    </source>
</evidence>
<name>A0ABR1G9T3_AURAN</name>
<dbReference type="InterPro" id="IPR032675">
    <property type="entry name" value="LRR_dom_sf"/>
</dbReference>
<keyword evidence="1" id="KW-0732">Signal</keyword>
<proteinExistence type="predicted"/>
<dbReference type="SUPFAM" id="SSF52058">
    <property type="entry name" value="L domain-like"/>
    <property type="match status" value="1"/>
</dbReference>
<dbReference type="InterPro" id="IPR050994">
    <property type="entry name" value="At_inactive_RLKs"/>
</dbReference>
<dbReference type="Gene3D" id="3.80.10.10">
    <property type="entry name" value="Ribonuclease Inhibitor"/>
    <property type="match status" value="1"/>
</dbReference>
<dbReference type="InterPro" id="IPR005502">
    <property type="entry name" value="Ribosyl_crysJ1"/>
</dbReference>